<keyword evidence="6" id="KW-0520">NAD</keyword>
<dbReference type="RefSeq" id="WP_034636921.1">
    <property type="nucleotide sequence ID" value="NZ_CBCSJC010000028.1"/>
</dbReference>
<evidence type="ECO:0000256" key="1">
    <source>
        <dbReference type="ARBA" id="ARBA00001539"/>
    </source>
</evidence>
<dbReference type="Proteomes" id="UP000027822">
    <property type="component" value="Unassembled WGS sequence"/>
</dbReference>
<dbReference type="OrthoDB" id="9811743at2"/>
<name>A0A073K010_9BACI</name>
<dbReference type="InterPro" id="IPR005888">
    <property type="entry name" value="dTDP_Gluc_deHydtase"/>
</dbReference>
<dbReference type="GO" id="GO:0009225">
    <property type="term" value="P:nucleotide-sugar metabolic process"/>
    <property type="evidence" value="ECO:0007669"/>
    <property type="project" value="InterPro"/>
</dbReference>
<evidence type="ECO:0000256" key="7">
    <source>
        <dbReference type="ARBA" id="ARBA00023239"/>
    </source>
</evidence>
<dbReference type="InterPro" id="IPR016040">
    <property type="entry name" value="NAD(P)-bd_dom"/>
</dbReference>
<comment type="similarity">
    <text evidence="3 8">Belongs to the NAD(P)-dependent epimerase/dehydratase family. dTDP-glucose dehydratase subfamily.</text>
</comment>
<accession>A0A073K010</accession>
<dbReference type="STRING" id="574376.BAMA_14690"/>
<feature type="domain" description="NAD(P)-binding" evidence="9">
    <location>
        <begin position="4"/>
        <end position="306"/>
    </location>
</feature>
<dbReference type="PANTHER" id="PTHR43000">
    <property type="entry name" value="DTDP-D-GLUCOSE 4,6-DEHYDRATASE-RELATED"/>
    <property type="match status" value="1"/>
</dbReference>
<sequence length="336" mass="38755">MKLLITGGAGFIGSNFIRYIINKYPSYHIINVDALTYAGNLENLRTIENKTSYTFIKGDISNSTFINHLFETERFDYVLNFAAESHVDRSIIQPGIFVQTNIQGTQNLLHAAKQYRIKKYIQISTDEVYGTLGDNGLFTEETPLAPNSPYSASKASADLLTRAYYETFGLPINITRCSNNYGPFHFPEKLIPLMIINALHNKHLPIYGDGLQIRDWLHVEDHCRAIDLILHNGCIGEVYNIGGNNEYTNIEVVKEILSYLKKPESLIQYVKDRPGHDRRYAINSTKLQTELGWFPIHNFHTGIQQTVQWYIENEHWWQKIISGEYKKHYDTQYHSV</sequence>
<protein>
    <recommendedName>
        <fullName evidence="5 8">dTDP-glucose 4,6-dehydratase</fullName>
        <ecNumber evidence="4 8">4.2.1.46</ecNumber>
    </recommendedName>
</protein>
<dbReference type="Pfam" id="PF16363">
    <property type="entry name" value="GDP_Man_Dehyd"/>
    <property type="match status" value="1"/>
</dbReference>
<reference evidence="10 11" key="1">
    <citation type="submission" date="2014-06" db="EMBL/GenBank/DDBJ databases">
        <title>Draft genome sequence of Bacillus manliponensis JCM 15802 (MCCC 1A00708).</title>
        <authorList>
            <person name="Lai Q."/>
            <person name="Liu Y."/>
            <person name="Shao Z."/>
        </authorList>
    </citation>
    <scope>NUCLEOTIDE SEQUENCE [LARGE SCALE GENOMIC DNA]</scope>
    <source>
        <strain evidence="10 11">JCM 15802</strain>
    </source>
</reference>
<evidence type="ECO:0000259" key="9">
    <source>
        <dbReference type="Pfam" id="PF16363"/>
    </source>
</evidence>
<evidence type="ECO:0000256" key="8">
    <source>
        <dbReference type="RuleBase" id="RU004473"/>
    </source>
</evidence>
<dbReference type="AlphaFoldDB" id="A0A073K010"/>
<evidence type="ECO:0000256" key="4">
    <source>
        <dbReference type="ARBA" id="ARBA00011990"/>
    </source>
</evidence>
<keyword evidence="10" id="KW-0167">Capsid protein</keyword>
<evidence type="ECO:0000256" key="5">
    <source>
        <dbReference type="ARBA" id="ARBA00016977"/>
    </source>
</evidence>
<evidence type="ECO:0000256" key="6">
    <source>
        <dbReference type="ARBA" id="ARBA00023027"/>
    </source>
</evidence>
<comment type="caution">
    <text evidence="10">The sequence shown here is derived from an EMBL/GenBank/DDBJ whole genome shotgun (WGS) entry which is preliminary data.</text>
</comment>
<organism evidence="10 11">
    <name type="scientific">Bacillus manliponensis</name>
    <dbReference type="NCBI Taxonomy" id="574376"/>
    <lineage>
        <taxon>Bacteria</taxon>
        <taxon>Bacillati</taxon>
        <taxon>Bacillota</taxon>
        <taxon>Bacilli</taxon>
        <taxon>Bacillales</taxon>
        <taxon>Bacillaceae</taxon>
        <taxon>Bacillus</taxon>
        <taxon>Bacillus cereus group</taxon>
    </lineage>
</organism>
<keyword evidence="11" id="KW-1185">Reference proteome</keyword>
<dbReference type="SUPFAM" id="SSF51735">
    <property type="entry name" value="NAD(P)-binding Rossmann-fold domains"/>
    <property type="match status" value="1"/>
</dbReference>
<keyword evidence="7 8" id="KW-0456">Lyase</keyword>
<comment type="cofactor">
    <cofactor evidence="2 8">
        <name>NAD(+)</name>
        <dbReference type="ChEBI" id="CHEBI:57540"/>
    </cofactor>
</comment>
<evidence type="ECO:0000313" key="10">
    <source>
        <dbReference type="EMBL" id="KEK20654.1"/>
    </source>
</evidence>
<dbReference type="NCBIfam" id="TIGR01181">
    <property type="entry name" value="dTDP_gluc_dehyt"/>
    <property type="match status" value="1"/>
</dbReference>
<gene>
    <name evidence="10" type="ORF">BAMA_14690</name>
</gene>
<dbReference type="EMBL" id="JOTN01000003">
    <property type="protein sequence ID" value="KEK20654.1"/>
    <property type="molecule type" value="Genomic_DNA"/>
</dbReference>
<keyword evidence="10" id="KW-0946">Virion</keyword>
<proteinExistence type="inferred from homology"/>
<dbReference type="GO" id="GO:0008460">
    <property type="term" value="F:dTDP-glucose 4,6-dehydratase activity"/>
    <property type="evidence" value="ECO:0007669"/>
    <property type="project" value="UniProtKB-EC"/>
</dbReference>
<comment type="catalytic activity">
    <reaction evidence="1 8">
        <text>dTDP-alpha-D-glucose = dTDP-4-dehydro-6-deoxy-alpha-D-glucose + H2O</text>
        <dbReference type="Rhea" id="RHEA:17221"/>
        <dbReference type="ChEBI" id="CHEBI:15377"/>
        <dbReference type="ChEBI" id="CHEBI:57477"/>
        <dbReference type="ChEBI" id="CHEBI:57649"/>
        <dbReference type="EC" id="4.2.1.46"/>
    </reaction>
</comment>
<dbReference type="eggNOG" id="COG1088">
    <property type="taxonomic scope" value="Bacteria"/>
</dbReference>
<dbReference type="Gene3D" id="3.90.25.10">
    <property type="entry name" value="UDP-galactose 4-epimerase, domain 1"/>
    <property type="match status" value="1"/>
</dbReference>
<dbReference type="InterPro" id="IPR036291">
    <property type="entry name" value="NAD(P)-bd_dom_sf"/>
</dbReference>
<dbReference type="CDD" id="cd05246">
    <property type="entry name" value="dTDP_GD_SDR_e"/>
    <property type="match status" value="1"/>
</dbReference>
<dbReference type="EC" id="4.2.1.46" evidence="4 8"/>
<evidence type="ECO:0000313" key="11">
    <source>
        <dbReference type="Proteomes" id="UP000027822"/>
    </source>
</evidence>
<evidence type="ECO:0000256" key="3">
    <source>
        <dbReference type="ARBA" id="ARBA00008178"/>
    </source>
</evidence>
<dbReference type="Gene3D" id="3.40.50.720">
    <property type="entry name" value="NAD(P)-binding Rossmann-like Domain"/>
    <property type="match status" value="1"/>
</dbReference>
<dbReference type="FunFam" id="3.40.50.720:FF:000304">
    <property type="entry name" value="UDP-glucose 4,6-dehydratase"/>
    <property type="match status" value="1"/>
</dbReference>
<evidence type="ECO:0000256" key="2">
    <source>
        <dbReference type="ARBA" id="ARBA00001911"/>
    </source>
</evidence>